<evidence type="ECO:0000313" key="4">
    <source>
        <dbReference type="Proteomes" id="UP000217209"/>
    </source>
</evidence>
<evidence type="ECO:0000313" key="3">
    <source>
        <dbReference type="EMBL" id="AQQ14728.1"/>
    </source>
</evidence>
<gene>
    <name evidence="3" type="ORF">CGLAU_03755</name>
</gene>
<proteinExistence type="predicted"/>
<dbReference type="OrthoDB" id="9807744at2"/>
<sequence length="152" mass="16280">MVMMGVGIFTLAARLYRAGLFQPEQVALRRKIARVGLGIGLPLDWGLRLFASGSSGVFTRYLSSTIVAFGVLALIAGFYVKRNNRLGAAGSALAAVGRMAVTCYILQNLLASIVFYDFGLGAARVTDGELQWLRVTLIYIGLCAVLIGLSVF</sequence>
<keyword evidence="1" id="KW-0472">Membrane</keyword>
<dbReference type="EMBL" id="CP019688">
    <property type="protein sequence ID" value="AQQ14728.1"/>
    <property type="molecule type" value="Genomic_DNA"/>
</dbReference>
<organism evidence="3 4">
    <name type="scientific">Corynebacterium glaucum</name>
    <dbReference type="NCBI Taxonomy" id="187491"/>
    <lineage>
        <taxon>Bacteria</taxon>
        <taxon>Bacillati</taxon>
        <taxon>Actinomycetota</taxon>
        <taxon>Actinomycetes</taxon>
        <taxon>Mycobacteriales</taxon>
        <taxon>Corynebacteriaceae</taxon>
        <taxon>Corynebacterium</taxon>
    </lineage>
</organism>
<feature type="transmembrane region" description="Helical" evidence="1">
    <location>
        <begin position="92"/>
        <end position="116"/>
    </location>
</feature>
<protein>
    <recommendedName>
        <fullName evidence="2">DUF418 domain-containing protein</fullName>
    </recommendedName>
</protein>
<dbReference type="KEGG" id="cgv:CGLAU_03755"/>
<feature type="transmembrane region" description="Helical" evidence="1">
    <location>
        <begin position="131"/>
        <end position="151"/>
    </location>
</feature>
<accession>A0A1Q2HV55</accession>
<name>A0A1Q2HV55_9CORY</name>
<reference evidence="3 4" key="1">
    <citation type="submission" date="2016-12" db="EMBL/GenBank/DDBJ databases">
        <authorList>
            <person name="Song W.-J."/>
            <person name="Kurnit D.M."/>
        </authorList>
    </citation>
    <scope>NUCLEOTIDE SEQUENCE [LARGE SCALE GENOMIC DNA]</scope>
    <source>
        <strain evidence="3 4">DSM 30827</strain>
    </source>
</reference>
<dbReference type="RefSeq" id="WP_095659527.1">
    <property type="nucleotide sequence ID" value="NZ_BAAAKB010000006.1"/>
</dbReference>
<keyword evidence="1" id="KW-0812">Transmembrane</keyword>
<keyword evidence="4" id="KW-1185">Reference proteome</keyword>
<feature type="transmembrane region" description="Helical" evidence="1">
    <location>
        <begin position="61"/>
        <end position="80"/>
    </location>
</feature>
<dbReference type="InterPro" id="IPR007349">
    <property type="entry name" value="DUF418"/>
</dbReference>
<dbReference type="Proteomes" id="UP000217209">
    <property type="component" value="Chromosome"/>
</dbReference>
<dbReference type="AlphaFoldDB" id="A0A1Q2HV55"/>
<dbReference type="Pfam" id="PF04235">
    <property type="entry name" value="DUF418"/>
    <property type="match status" value="1"/>
</dbReference>
<feature type="domain" description="DUF418" evidence="2">
    <location>
        <begin position="15"/>
        <end position="151"/>
    </location>
</feature>
<keyword evidence="1" id="KW-1133">Transmembrane helix</keyword>
<evidence type="ECO:0000259" key="2">
    <source>
        <dbReference type="Pfam" id="PF04235"/>
    </source>
</evidence>
<evidence type="ECO:0000256" key="1">
    <source>
        <dbReference type="SAM" id="Phobius"/>
    </source>
</evidence>